<dbReference type="InterPro" id="IPR016181">
    <property type="entry name" value="Acyl_CoA_acyltransferase"/>
</dbReference>
<dbReference type="Gene3D" id="3.40.630.30">
    <property type="match status" value="1"/>
</dbReference>
<dbReference type="SUPFAM" id="SSF55729">
    <property type="entry name" value="Acyl-CoA N-acyltransferases (Nat)"/>
    <property type="match status" value="1"/>
</dbReference>
<evidence type="ECO:0000313" key="2">
    <source>
        <dbReference type="EMBL" id="SVC73772.1"/>
    </source>
</evidence>
<dbReference type="AlphaFoldDB" id="A0A382PP47"/>
<dbReference type="EMBL" id="UINC01107988">
    <property type="protein sequence ID" value="SVC73772.1"/>
    <property type="molecule type" value="Genomic_DNA"/>
</dbReference>
<accession>A0A382PP47</accession>
<dbReference type="PANTHER" id="PTHR43610">
    <property type="entry name" value="BLL6696 PROTEIN"/>
    <property type="match status" value="1"/>
</dbReference>
<dbReference type="PANTHER" id="PTHR43610:SF1">
    <property type="entry name" value="N-ACETYLTRANSFERASE DOMAIN-CONTAINING PROTEIN"/>
    <property type="match status" value="1"/>
</dbReference>
<evidence type="ECO:0000259" key="1">
    <source>
        <dbReference type="Pfam" id="PF13302"/>
    </source>
</evidence>
<proteinExistence type="predicted"/>
<protein>
    <recommendedName>
        <fullName evidence="1">N-acetyltransferase domain-containing protein</fullName>
    </recommendedName>
</protein>
<gene>
    <name evidence="2" type="ORF">METZ01_LOCUS326626</name>
</gene>
<sequence>MIEFKINLENDIVSLIQTQEKHFEELYIVGNNPVIWEQHLDSDRWKLDNFRKYIDGGLNNKEGSYTIIDKKINEIIGTTRYYSFNQEELSVKIGYTFISNKYWGTHMNCQIKKLMLDYIFQFLDKVYFDIWKTNYRSQKSIEKLGGKKLSLDKNNKYLYLLEKKVWKNLILNQP</sequence>
<organism evidence="2">
    <name type="scientific">marine metagenome</name>
    <dbReference type="NCBI Taxonomy" id="408172"/>
    <lineage>
        <taxon>unclassified sequences</taxon>
        <taxon>metagenomes</taxon>
        <taxon>ecological metagenomes</taxon>
    </lineage>
</organism>
<reference evidence="2" key="1">
    <citation type="submission" date="2018-05" db="EMBL/GenBank/DDBJ databases">
        <authorList>
            <person name="Lanie J.A."/>
            <person name="Ng W.-L."/>
            <person name="Kazmierczak K.M."/>
            <person name="Andrzejewski T.M."/>
            <person name="Davidsen T.M."/>
            <person name="Wayne K.J."/>
            <person name="Tettelin H."/>
            <person name="Glass J.I."/>
            <person name="Rusch D."/>
            <person name="Podicherti R."/>
            <person name="Tsui H.-C.T."/>
            <person name="Winkler M.E."/>
        </authorList>
    </citation>
    <scope>NUCLEOTIDE SEQUENCE</scope>
</reference>
<dbReference type="GO" id="GO:0016747">
    <property type="term" value="F:acyltransferase activity, transferring groups other than amino-acyl groups"/>
    <property type="evidence" value="ECO:0007669"/>
    <property type="project" value="InterPro"/>
</dbReference>
<feature type="domain" description="N-acetyltransferase" evidence="1">
    <location>
        <begin position="15"/>
        <end position="146"/>
    </location>
</feature>
<dbReference type="Pfam" id="PF13302">
    <property type="entry name" value="Acetyltransf_3"/>
    <property type="match status" value="1"/>
</dbReference>
<name>A0A382PP47_9ZZZZ</name>
<dbReference type="InterPro" id="IPR000182">
    <property type="entry name" value="GNAT_dom"/>
</dbReference>